<dbReference type="Proteomes" id="UP000692954">
    <property type="component" value="Unassembled WGS sequence"/>
</dbReference>
<dbReference type="Pfam" id="PF00240">
    <property type="entry name" value="ubiquitin"/>
    <property type="match status" value="1"/>
</dbReference>
<dbReference type="PROSITE" id="PS50053">
    <property type="entry name" value="UBIQUITIN_2"/>
    <property type="match status" value="1"/>
</dbReference>
<dbReference type="EMBL" id="CAJJDN010000159">
    <property type="protein sequence ID" value="CAD8125434.1"/>
    <property type="molecule type" value="Genomic_DNA"/>
</dbReference>
<evidence type="ECO:0000313" key="2">
    <source>
        <dbReference type="EMBL" id="CAD8125434.1"/>
    </source>
</evidence>
<name>A0A8S1RDP0_9CILI</name>
<dbReference type="InterPro" id="IPR000626">
    <property type="entry name" value="Ubiquitin-like_dom"/>
</dbReference>
<keyword evidence="3" id="KW-1185">Reference proteome</keyword>
<dbReference type="CDD" id="cd17039">
    <property type="entry name" value="Ubl_ubiquitin_like"/>
    <property type="match status" value="1"/>
</dbReference>
<dbReference type="OrthoDB" id="300442at2759"/>
<organism evidence="2 3">
    <name type="scientific">Paramecium sonneborni</name>
    <dbReference type="NCBI Taxonomy" id="65129"/>
    <lineage>
        <taxon>Eukaryota</taxon>
        <taxon>Sar</taxon>
        <taxon>Alveolata</taxon>
        <taxon>Ciliophora</taxon>
        <taxon>Intramacronucleata</taxon>
        <taxon>Oligohymenophorea</taxon>
        <taxon>Peniculida</taxon>
        <taxon>Parameciidae</taxon>
        <taxon>Paramecium</taxon>
    </lineage>
</organism>
<protein>
    <recommendedName>
        <fullName evidence="1">Ubiquitin-like domain-containing protein</fullName>
    </recommendedName>
</protein>
<evidence type="ECO:0000259" key="1">
    <source>
        <dbReference type="PROSITE" id="PS50053"/>
    </source>
</evidence>
<evidence type="ECO:0000313" key="3">
    <source>
        <dbReference type="Proteomes" id="UP000692954"/>
    </source>
</evidence>
<proteinExistence type="predicted"/>
<accession>A0A8S1RDP0</accession>
<feature type="domain" description="Ubiquitin-like" evidence="1">
    <location>
        <begin position="4"/>
        <end position="82"/>
    </location>
</feature>
<dbReference type="AlphaFoldDB" id="A0A8S1RDP0"/>
<comment type="caution">
    <text evidence="2">The sequence shown here is derived from an EMBL/GenBank/DDBJ whole genome shotgun (WGS) entry which is preliminary data.</text>
</comment>
<gene>
    <name evidence="2" type="ORF">PSON_ATCC_30995.1.T1590031</name>
</gene>
<reference evidence="2" key="1">
    <citation type="submission" date="2021-01" db="EMBL/GenBank/DDBJ databases">
        <authorList>
            <consortium name="Genoscope - CEA"/>
            <person name="William W."/>
        </authorList>
    </citation>
    <scope>NUCLEOTIDE SEQUENCE</scope>
</reference>
<sequence>MNQLIVVIITWSQKNKIYNIEIDPKTMVSDLQKELAEMFENIIPEQITLNYAGEILQPKETLEQKNIKKGAQIEMLIQRLGGF</sequence>